<sequence length="279" mass="32880">MSNTPLLRNFNGFDSRNSFLRIKISAIVLLSYLLLSFTFSSHIEYPNDISRIPYVYRLRFENIWNHNYIIESLSTGNLKEHEFNDEHKSLNSDSINYKNVKSGSLRLADINVPYWSLGNFNVLEYRYNQNNVVDIVTTVRTQLNYTIRNVNITFTAAEQAAIIDPNSLEACDYWIDWTQRMNGYIWRKCKHVDEENFTKVSYFKGSPNWGLDFWNLDESVKYGYSTQTSFWWNLNKREIFVNHSAPFPPIFPSIYIACYDYILRAKNSRGNSSDFMTKT</sequence>
<organism evidence="1 2">
    <name type="scientific">Acaulospora morrowiae</name>
    <dbReference type="NCBI Taxonomy" id="94023"/>
    <lineage>
        <taxon>Eukaryota</taxon>
        <taxon>Fungi</taxon>
        <taxon>Fungi incertae sedis</taxon>
        <taxon>Mucoromycota</taxon>
        <taxon>Glomeromycotina</taxon>
        <taxon>Glomeromycetes</taxon>
        <taxon>Diversisporales</taxon>
        <taxon>Acaulosporaceae</taxon>
        <taxon>Acaulospora</taxon>
    </lineage>
</organism>
<comment type="caution">
    <text evidence="1">The sequence shown here is derived from an EMBL/GenBank/DDBJ whole genome shotgun (WGS) entry which is preliminary data.</text>
</comment>
<evidence type="ECO:0000313" key="1">
    <source>
        <dbReference type="EMBL" id="CAG8692939.1"/>
    </source>
</evidence>
<name>A0A9N9EYQ4_9GLOM</name>
<evidence type="ECO:0000313" key="2">
    <source>
        <dbReference type="Proteomes" id="UP000789342"/>
    </source>
</evidence>
<dbReference type="AlphaFoldDB" id="A0A9N9EYQ4"/>
<proteinExistence type="predicted"/>
<dbReference type="OrthoDB" id="2413199at2759"/>
<protein>
    <submittedName>
        <fullName evidence="1">10431_t:CDS:1</fullName>
    </submittedName>
</protein>
<dbReference type="Proteomes" id="UP000789342">
    <property type="component" value="Unassembled WGS sequence"/>
</dbReference>
<accession>A0A9N9EYQ4</accession>
<reference evidence="1" key="1">
    <citation type="submission" date="2021-06" db="EMBL/GenBank/DDBJ databases">
        <authorList>
            <person name="Kallberg Y."/>
            <person name="Tangrot J."/>
            <person name="Rosling A."/>
        </authorList>
    </citation>
    <scope>NUCLEOTIDE SEQUENCE</scope>
    <source>
        <strain evidence="1">CL551</strain>
    </source>
</reference>
<gene>
    <name evidence="1" type="ORF">AMORRO_LOCUS11722</name>
</gene>
<dbReference type="EMBL" id="CAJVPV010015582">
    <property type="protein sequence ID" value="CAG8692939.1"/>
    <property type="molecule type" value="Genomic_DNA"/>
</dbReference>
<keyword evidence="2" id="KW-1185">Reference proteome</keyword>